<accession>A0A7R9IJV1</accession>
<protein>
    <submittedName>
        <fullName evidence="1">Uncharacterized protein</fullName>
    </submittedName>
</protein>
<dbReference type="AlphaFoldDB" id="A0A7R9IJV1"/>
<reference evidence="1" key="1">
    <citation type="submission" date="2020-11" db="EMBL/GenBank/DDBJ databases">
        <authorList>
            <person name="Tran Van P."/>
        </authorList>
    </citation>
    <scope>NUCLEOTIDE SEQUENCE</scope>
</reference>
<evidence type="ECO:0000313" key="1">
    <source>
        <dbReference type="EMBL" id="CAD7459638.1"/>
    </source>
</evidence>
<organism evidence="1">
    <name type="scientific">Timema tahoe</name>
    <dbReference type="NCBI Taxonomy" id="61484"/>
    <lineage>
        <taxon>Eukaryota</taxon>
        <taxon>Metazoa</taxon>
        <taxon>Ecdysozoa</taxon>
        <taxon>Arthropoda</taxon>
        <taxon>Hexapoda</taxon>
        <taxon>Insecta</taxon>
        <taxon>Pterygota</taxon>
        <taxon>Neoptera</taxon>
        <taxon>Polyneoptera</taxon>
        <taxon>Phasmatodea</taxon>
        <taxon>Timematodea</taxon>
        <taxon>Timematoidea</taxon>
        <taxon>Timematidae</taxon>
        <taxon>Timema</taxon>
    </lineage>
</organism>
<name>A0A7R9IJV1_9NEOP</name>
<dbReference type="EMBL" id="OE003026">
    <property type="protein sequence ID" value="CAD7459638.1"/>
    <property type="molecule type" value="Genomic_DNA"/>
</dbReference>
<gene>
    <name evidence="1" type="ORF">TTEB3V08_LOCUS7587</name>
</gene>
<sequence>MAAISMQLSIASSAEIRLTFSVMLIDFLLCRLHFWLYHPIPSNKIQYDSSRKMSVVASQFIGKLVKHTFKLETEGTTINPPEKQAYPEGAVAIKPEKINDIKRILSYILDKRKGFFSKIIDWERAGNKGELNILLPNFSPYRSLLKVTSKETVLSHKSVHAQLVRS</sequence>
<proteinExistence type="predicted"/>